<proteinExistence type="predicted"/>
<reference evidence="1" key="1">
    <citation type="submission" date="2016-09" db="EMBL/GenBank/DDBJ databases">
        <title>The plastid genome of some eustigmatophyte algae harbours a bacteria-derived six-gene cluster for biosynthesis of a novel secondary metabolite.</title>
        <authorList>
            <person name="Yurchenko T."/>
            <person name="Sevcikova T."/>
            <person name="Strnad H."/>
            <person name="Butenko A."/>
            <person name="Elias M."/>
        </authorList>
    </citation>
    <scope>NUCLEOTIDE SEQUENCE</scope>
</reference>
<dbReference type="InterPro" id="IPR012675">
    <property type="entry name" value="Beta-grasp_dom_sf"/>
</dbReference>
<name>A0A1D8RDF7_9STRA</name>
<sequence>MENTKEYCSETWLLINGEVYIINYQVSLFDFFEFLGNLKPGLISEYNQIIVTAETSKKSVLQYFDKIEFVTIVGGG</sequence>
<protein>
    <submittedName>
        <fullName evidence="1">Thiamine biosynthesis protein</fullName>
    </submittedName>
</protein>
<dbReference type="Gene3D" id="3.10.20.30">
    <property type="match status" value="1"/>
</dbReference>
<accession>A0A1D8RDF7</accession>
<gene>
    <name evidence="1" type="primary">thiS</name>
</gene>
<dbReference type="Pfam" id="PF02597">
    <property type="entry name" value="ThiS"/>
    <property type="match status" value="1"/>
</dbReference>
<organism evidence="1">
    <name type="scientific">Monodopsis sp. MarTras21</name>
    <dbReference type="NCBI Taxonomy" id="1745953"/>
    <lineage>
        <taxon>Eukaryota</taxon>
        <taxon>Sar</taxon>
        <taxon>Stramenopiles</taxon>
        <taxon>Ochrophyta</taxon>
        <taxon>Eustigmatophyceae</taxon>
        <taxon>Eustigmatales</taxon>
        <taxon>Monodopsidaceae</taxon>
        <taxon>Monodopsis</taxon>
    </lineage>
</organism>
<dbReference type="EMBL" id="KX839260">
    <property type="protein sequence ID" value="AOW70765.1"/>
    <property type="molecule type" value="Genomic_DNA"/>
</dbReference>
<dbReference type="InterPro" id="IPR016155">
    <property type="entry name" value="Mopterin_synth/thiamin_S_b"/>
</dbReference>
<geneLocation type="chloroplast" evidence="1"/>
<keyword evidence="1" id="KW-0934">Plastid</keyword>
<dbReference type="AlphaFoldDB" id="A0A1D8RDF7"/>
<evidence type="ECO:0000313" key="1">
    <source>
        <dbReference type="EMBL" id="AOW70765.1"/>
    </source>
</evidence>
<keyword evidence="1" id="KW-0150">Chloroplast</keyword>
<dbReference type="InterPro" id="IPR003749">
    <property type="entry name" value="ThiS/MoaD-like"/>
</dbReference>
<dbReference type="SUPFAM" id="SSF54285">
    <property type="entry name" value="MoaD/ThiS"/>
    <property type="match status" value="1"/>
</dbReference>